<dbReference type="AlphaFoldDB" id="A0A402CF03"/>
<sequence length="50" mass="5909">MGFTWELGLHYWYRAAQFVRGYLTDEIRLREYLAHHIHAAADSSANGKER</sequence>
<keyword evidence="2" id="KW-1185">Reference proteome</keyword>
<gene>
    <name evidence="1" type="ORF">Rhow_006093</name>
</gene>
<protein>
    <submittedName>
        <fullName evidence="1">Uncharacterized protein</fullName>
    </submittedName>
</protein>
<proteinExistence type="predicted"/>
<evidence type="ECO:0000313" key="2">
    <source>
        <dbReference type="Proteomes" id="UP000287519"/>
    </source>
</evidence>
<organism evidence="1 2">
    <name type="scientific">Rhodococcus wratislaviensis</name>
    <name type="common">Tsukamurella wratislaviensis</name>
    <dbReference type="NCBI Taxonomy" id="44752"/>
    <lineage>
        <taxon>Bacteria</taxon>
        <taxon>Bacillati</taxon>
        <taxon>Actinomycetota</taxon>
        <taxon>Actinomycetes</taxon>
        <taxon>Mycobacteriales</taxon>
        <taxon>Nocardiaceae</taxon>
        <taxon>Rhodococcus</taxon>
    </lineage>
</organism>
<comment type="caution">
    <text evidence="1">The sequence shown here is derived from an EMBL/GenBank/DDBJ whole genome shotgun (WGS) entry which is preliminary data.</text>
</comment>
<reference evidence="1 2" key="1">
    <citation type="submission" date="2018-11" db="EMBL/GenBank/DDBJ databases">
        <title>Microbial catabolism of amino acid.</title>
        <authorList>
            <person name="Hibi M."/>
            <person name="Ogawa J."/>
        </authorList>
    </citation>
    <scope>NUCLEOTIDE SEQUENCE [LARGE SCALE GENOMIC DNA]</scope>
    <source>
        <strain evidence="1 2">C31-06</strain>
    </source>
</reference>
<accession>A0A402CF03</accession>
<dbReference type="EMBL" id="BHYM01000050">
    <property type="protein sequence ID" value="GCE42154.1"/>
    <property type="molecule type" value="Genomic_DNA"/>
</dbReference>
<name>A0A402CF03_RHOWR</name>
<dbReference type="Proteomes" id="UP000287519">
    <property type="component" value="Unassembled WGS sequence"/>
</dbReference>
<evidence type="ECO:0000313" key="1">
    <source>
        <dbReference type="EMBL" id="GCE42154.1"/>
    </source>
</evidence>